<keyword evidence="2" id="KW-0001">2Fe-2S</keyword>
<evidence type="ECO:0000259" key="7">
    <source>
        <dbReference type="PROSITE" id="PS51296"/>
    </source>
</evidence>
<dbReference type="SUPFAM" id="SSF55961">
    <property type="entry name" value="Bet v1-like"/>
    <property type="match status" value="1"/>
</dbReference>
<dbReference type="Pfam" id="PF00355">
    <property type="entry name" value="Rieske"/>
    <property type="match status" value="1"/>
</dbReference>
<dbReference type="InterPro" id="IPR017941">
    <property type="entry name" value="Rieske_2Fe-2S"/>
</dbReference>
<dbReference type="AlphaFoldDB" id="A0A6J7NBR9"/>
<reference evidence="8" key="1">
    <citation type="submission" date="2020-05" db="EMBL/GenBank/DDBJ databases">
        <authorList>
            <person name="Chiriac C."/>
            <person name="Salcher M."/>
            <person name="Ghai R."/>
            <person name="Kavagutti S V."/>
        </authorList>
    </citation>
    <scope>NUCLEOTIDE SEQUENCE</scope>
</reference>
<evidence type="ECO:0000256" key="5">
    <source>
        <dbReference type="ARBA" id="ARBA00023004"/>
    </source>
</evidence>
<keyword evidence="3" id="KW-0479">Metal-binding</keyword>
<evidence type="ECO:0000256" key="2">
    <source>
        <dbReference type="ARBA" id="ARBA00022714"/>
    </source>
</evidence>
<dbReference type="PANTHER" id="PTHR43756">
    <property type="entry name" value="CHOLINE MONOOXYGENASE, CHLOROPLASTIC"/>
    <property type="match status" value="1"/>
</dbReference>
<evidence type="ECO:0000256" key="6">
    <source>
        <dbReference type="ARBA" id="ARBA00023014"/>
    </source>
</evidence>
<keyword evidence="6" id="KW-0411">Iron-sulfur</keyword>
<organism evidence="8">
    <name type="scientific">freshwater metagenome</name>
    <dbReference type="NCBI Taxonomy" id="449393"/>
    <lineage>
        <taxon>unclassified sequences</taxon>
        <taxon>metagenomes</taxon>
        <taxon>ecological metagenomes</taxon>
    </lineage>
</organism>
<evidence type="ECO:0000256" key="4">
    <source>
        <dbReference type="ARBA" id="ARBA00023002"/>
    </source>
</evidence>
<dbReference type="Gene3D" id="2.102.10.10">
    <property type="entry name" value="Rieske [2Fe-2S] iron-sulphur domain"/>
    <property type="match status" value="1"/>
</dbReference>
<dbReference type="CDD" id="cd03469">
    <property type="entry name" value="Rieske_RO_Alpha_N"/>
    <property type="match status" value="1"/>
</dbReference>
<dbReference type="InterPro" id="IPR036922">
    <property type="entry name" value="Rieske_2Fe-2S_sf"/>
</dbReference>
<gene>
    <name evidence="8" type="ORF">UFOPK4000_00674</name>
</gene>
<dbReference type="InterPro" id="IPR015879">
    <property type="entry name" value="Ring_hydroxy_dOase_asu_C_dom"/>
</dbReference>
<dbReference type="PRINTS" id="PR00090">
    <property type="entry name" value="RNGDIOXGNASE"/>
</dbReference>
<dbReference type="GO" id="GO:0005506">
    <property type="term" value="F:iron ion binding"/>
    <property type="evidence" value="ECO:0007669"/>
    <property type="project" value="InterPro"/>
</dbReference>
<dbReference type="PANTHER" id="PTHR43756:SF5">
    <property type="entry name" value="CHOLINE MONOOXYGENASE, CHLOROPLASTIC"/>
    <property type="match status" value="1"/>
</dbReference>
<dbReference type="InterPro" id="IPR001663">
    <property type="entry name" value="Rng_hydr_dOase-A"/>
</dbReference>
<comment type="cofactor">
    <cofactor evidence="1">
        <name>Fe cation</name>
        <dbReference type="ChEBI" id="CHEBI:24875"/>
    </cofactor>
</comment>
<dbReference type="PROSITE" id="PS51296">
    <property type="entry name" value="RIESKE"/>
    <property type="match status" value="1"/>
</dbReference>
<dbReference type="GO" id="GO:0016491">
    <property type="term" value="F:oxidoreductase activity"/>
    <property type="evidence" value="ECO:0007669"/>
    <property type="project" value="UniProtKB-KW"/>
</dbReference>
<dbReference type="SUPFAM" id="SSF50022">
    <property type="entry name" value="ISP domain"/>
    <property type="match status" value="1"/>
</dbReference>
<keyword evidence="4" id="KW-0560">Oxidoreductase</keyword>
<proteinExistence type="predicted"/>
<accession>A0A6J7NBR9</accession>
<name>A0A6J7NBR9_9ZZZZ</name>
<feature type="domain" description="Rieske" evidence="7">
    <location>
        <begin position="40"/>
        <end position="144"/>
    </location>
</feature>
<evidence type="ECO:0000256" key="1">
    <source>
        <dbReference type="ARBA" id="ARBA00001962"/>
    </source>
</evidence>
<dbReference type="GO" id="GO:0051537">
    <property type="term" value="F:2 iron, 2 sulfur cluster binding"/>
    <property type="evidence" value="ECO:0007669"/>
    <property type="project" value="UniProtKB-KW"/>
</dbReference>
<keyword evidence="5" id="KW-0408">Iron</keyword>
<protein>
    <submittedName>
        <fullName evidence="8">Unannotated protein</fullName>
    </submittedName>
</protein>
<dbReference type="Gene3D" id="3.90.380.10">
    <property type="entry name" value="Naphthalene 1,2-dioxygenase Alpha Subunit, Chain A, domain 1"/>
    <property type="match status" value="1"/>
</dbReference>
<evidence type="ECO:0000256" key="3">
    <source>
        <dbReference type="ARBA" id="ARBA00022723"/>
    </source>
</evidence>
<evidence type="ECO:0000313" key="8">
    <source>
        <dbReference type="EMBL" id="CAB4990596.1"/>
    </source>
</evidence>
<dbReference type="EMBL" id="CAFBOT010000103">
    <property type="protein sequence ID" value="CAB4990596.1"/>
    <property type="molecule type" value="Genomic_DNA"/>
</dbReference>
<sequence>MTTSNIQGLRASFTRDEYTASSVYEKEMREVFAANWCHVGQSYQLSHIGDRLVAQIGDESILIVRNKESELRAYYNVCQHRGSQLCDESGSGYGGAIACPYHAWTYSLNGNLVSAIHHDQESFDRECIALKQVRVDEWQGNLFVNLNEQALPLIEWLESLYSRPRELEKFEMGSLKTVLTTIDEAQANWKVLVENYSECLHCSTVHPEFCDLVPVYKTGKTTQDDRPDWGASLAVGKTAISFVQDEALPLLASMEDMDDYSVFGAYVYPNMLIDVMPTCVAVTTYIPRSASHTTVVTNYLFPAEVADNPPVDLGPTLSFNDLVNKQDIAVSERVQRGVASQSFTQAYHTEMEKYAQRFVKQYRQDTQTA</sequence>
<dbReference type="Pfam" id="PF00848">
    <property type="entry name" value="Ring_hydroxyl_A"/>
    <property type="match status" value="1"/>
</dbReference>